<dbReference type="PROSITE" id="PS51679">
    <property type="entry name" value="SAM_MT_C5"/>
    <property type="match status" value="1"/>
</dbReference>
<evidence type="ECO:0000256" key="7">
    <source>
        <dbReference type="SAM" id="MobiDB-lite"/>
    </source>
</evidence>
<evidence type="ECO:0000256" key="5">
    <source>
        <dbReference type="ARBA" id="ARBA00022747"/>
    </source>
</evidence>
<keyword evidence="5" id="KW-0680">Restriction system</keyword>
<protein>
    <recommendedName>
        <fullName evidence="1">DNA (cytosine-5-)-methyltransferase</fullName>
        <ecNumber evidence="1">2.1.1.37</ecNumber>
    </recommendedName>
</protein>
<gene>
    <name evidence="8" type="ORF">MBOU_34850</name>
</gene>
<evidence type="ECO:0000313" key="9">
    <source>
        <dbReference type="Proteomes" id="UP000465360"/>
    </source>
</evidence>
<evidence type="ECO:0000256" key="6">
    <source>
        <dbReference type="PROSITE-ProRule" id="PRU01016"/>
    </source>
</evidence>
<comment type="caution">
    <text evidence="8">The sequence shown here is derived from an EMBL/GenBank/DDBJ whole genome shotgun (WGS) entry which is preliminary data.</text>
</comment>
<evidence type="ECO:0000313" key="8">
    <source>
        <dbReference type="EMBL" id="GFG91443.1"/>
    </source>
</evidence>
<organism evidence="8 9">
    <name type="scientific">Mycobacterium bourgelatii</name>
    <dbReference type="NCBI Taxonomy" id="1273442"/>
    <lineage>
        <taxon>Bacteria</taxon>
        <taxon>Bacillati</taxon>
        <taxon>Actinomycetota</taxon>
        <taxon>Actinomycetes</taxon>
        <taxon>Mycobacteriales</taxon>
        <taxon>Mycobacteriaceae</taxon>
        <taxon>Mycobacterium</taxon>
    </lineage>
</organism>
<reference evidence="8 9" key="1">
    <citation type="journal article" date="2019" name="Emerg. Microbes Infect.">
        <title>Comprehensive subspecies identification of 175 nontuberculous mycobacteria species based on 7547 genomic profiles.</title>
        <authorList>
            <person name="Matsumoto Y."/>
            <person name="Kinjo T."/>
            <person name="Motooka D."/>
            <person name="Nabeya D."/>
            <person name="Jung N."/>
            <person name="Uechi K."/>
            <person name="Horii T."/>
            <person name="Iida T."/>
            <person name="Fujita J."/>
            <person name="Nakamura S."/>
        </authorList>
    </citation>
    <scope>NUCLEOTIDE SEQUENCE [LARGE SCALE GENOMIC DNA]</scope>
    <source>
        <strain evidence="8 9">JCM 30725</strain>
    </source>
</reference>
<dbReference type="EC" id="2.1.1.37" evidence="1"/>
<feature type="region of interest" description="Disordered" evidence="7">
    <location>
        <begin position="367"/>
        <end position="388"/>
    </location>
</feature>
<dbReference type="PANTHER" id="PTHR10629:SF52">
    <property type="entry name" value="DNA (CYTOSINE-5)-METHYLTRANSFERASE 1"/>
    <property type="match status" value="1"/>
</dbReference>
<sequence>MSAAQCTALTGLPATITAMPREDGPTVCQHRIIDLFAGPGGLDVGATWLGIPVTGIELDEGACATRAAAGLDTVQGDVRVYGPSDFPDATVLTGGPPCQTFTVAGKGTGRRVIEQITRSVTAMADDPGAHSARGWSTDERTELILEPMRWALLALKANVPFEAIVLEQVPAVLPVWEAFREVLQNHDYNCAVGILRSEEFGVPQTRRRAILIARHGGGKVDLPVPTHDTFRKGSPNQGAIGREPWVSMGHALTRESSFTVISNYGSGGNPRNRGQRHSGEPAATVTGKVMRNRLRLATGEWSRLSHREAGVLQTFPHDFPWSGSDIGQQIGNAIPPRLAVHVLAQALQIPLSGKELDRVVKVSWQEGRRSPLRPPSSHSEKTMAMASE</sequence>
<keyword evidence="2 6" id="KW-0489">Methyltransferase</keyword>
<keyword evidence="9" id="KW-1185">Reference proteome</keyword>
<dbReference type="Proteomes" id="UP000465360">
    <property type="component" value="Unassembled WGS sequence"/>
</dbReference>
<dbReference type="PRINTS" id="PR00105">
    <property type="entry name" value="C5METTRFRASE"/>
</dbReference>
<dbReference type="InterPro" id="IPR050390">
    <property type="entry name" value="C5-Methyltransferase"/>
</dbReference>
<dbReference type="GO" id="GO:0003886">
    <property type="term" value="F:DNA (cytosine-5-)-methyltransferase activity"/>
    <property type="evidence" value="ECO:0007669"/>
    <property type="project" value="UniProtKB-EC"/>
</dbReference>
<evidence type="ECO:0000256" key="1">
    <source>
        <dbReference type="ARBA" id="ARBA00011975"/>
    </source>
</evidence>
<dbReference type="SUPFAM" id="SSF53335">
    <property type="entry name" value="S-adenosyl-L-methionine-dependent methyltransferases"/>
    <property type="match status" value="1"/>
</dbReference>
<dbReference type="EMBL" id="BLKZ01000001">
    <property type="protein sequence ID" value="GFG91443.1"/>
    <property type="molecule type" value="Genomic_DNA"/>
</dbReference>
<dbReference type="Gene3D" id="3.90.120.10">
    <property type="entry name" value="DNA Methylase, subunit A, domain 2"/>
    <property type="match status" value="1"/>
</dbReference>
<keyword evidence="3 6" id="KW-0808">Transferase</keyword>
<dbReference type="InterPro" id="IPR029063">
    <property type="entry name" value="SAM-dependent_MTases_sf"/>
</dbReference>
<accession>A0A7I9YSG8</accession>
<dbReference type="GO" id="GO:0003677">
    <property type="term" value="F:DNA binding"/>
    <property type="evidence" value="ECO:0007669"/>
    <property type="project" value="TreeGrafter"/>
</dbReference>
<dbReference type="AlphaFoldDB" id="A0A7I9YSG8"/>
<dbReference type="PANTHER" id="PTHR10629">
    <property type="entry name" value="CYTOSINE-SPECIFIC METHYLTRANSFERASE"/>
    <property type="match status" value="1"/>
</dbReference>
<dbReference type="GO" id="GO:0044027">
    <property type="term" value="P:negative regulation of gene expression via chromosomal CpG island methylation"/>
    <property type="evidence" value="ECO:0007669"/>
    <property type="project" value="TreeGrafter"/>
</dbReference>
<dbReference type="InterPro" id="IPR001525">
    <property type="entry name" value="C5_MeTfrase"/>
</dbReference>
<keyword evidence="4 6" id="KW-0949">S-adenosyl-L-methionine</keyword>
<comment type="similarity">
    <text evidence="6">Belongs to the class I-like SAM-binding methyltransferase superfamily. C5-methyltransferase family.</text>
</comment>
<dbReference type="GO" id="GO:0032259">
    <property type="term" value="P:methylation"/>
    <property type="evidence" value="ECO:0007669"/>
    <property type="project" value="UniProtKB-KW"/>
</dbReference>
<evidence type="ECO:0000256" key="4">
    <source>
        <dbReference type="ARBA" id="ARBA00022691"/>
    </source>
</evidence>
<name>A0A7I9YSG8_MYCBU</name>
<proteinExistence type="inferred from homology"/>
<dbReference type="GO" id="GO:0009307">
    <property type="term" value="P:DNA restriction-modification system"/>
    <property type="evidence" value="ECO:0007669"/>
    <property type="project" value="UniProtKB-KW"/>
</dbReference>
<feature type="active site" evidence="6">
    <location>
        <position position="98"/>
    </location>
</feature>
<evidence type="ECO:0000256" key="2">
    <source>
        <dbReference type="ARBA" id="ARBA00022603"/>
    </source>
</evidence>
<dbReference type="Pfam" id="PF00145">
    <property type="entry name" value="DNA_methylase"/>
    <property type="match status" value="2"/>
</dbReference>
<dbReference type="Gene3D" id="3.40.50.150">
    <property type="entry name" value="Vaccinia Virus protein VP39"/>
    <property type="match status" value="1"/>
</dbReference>
<evidence type="ECO:0000256" key="3">
    <source>
        <dbReference type="ARBA" id="ARBA00022679"/>
    </source>
</evidence>